<organism evidence="3">
    <name type="scientific">Tetraodon nigroviridis</name>
    <name type="common">Spotted green pufferfish</name>
    <name type="synonym">Chelonodon nigroviridis</name>
    <dbReference type="NCBI Taxonomy" id="99883"/>
    <lineage>
        <taxon>Eukaryota</taxon>
        <taxon>Metazoa</taxon>
        <taxon>Chordata</taxon>
        <taxon>Craniata</taxon>
        <taxon>Vertebrata</taxon>
        <taxon>Euteleostomi</taxon>
        <taxon>Actinopterygii</taxon>
        <taxon>Neopterygii</taxon>
        <taxon>Teleostei</taxon>
        <taxon>Neoteleostei</taxon>
        <taxon>Acanthomorphata</taxon>
        <taxon>Eupercaria</taxon>
        <taxon>Tetraodontiformes</taxon>
        <taxon>Tetradontoidea</taxon>
        <taxon>Tetraodontidae</taxon>
        <taxon>Tetraodon</taxon>
    </lineage>
</organism>
<reference evidence="3" key="2">
    <citation type="submission" date="2004-02" db="EMBL/GenBank/DDBJ databases">
        <authorList>
            <consortium name="Genoscope"/>
            <consortium name="Whitehead Institute Centre for Genome Research"/>
        </authorList>
    </citation>
    <scope>NUCLEOTIDE SEQUENCE</scope>
</reference>
<dbReference type="Gene3D" id="3.40.50.2020">
    <property type="match status" value="2"/>
</dbReference>
<reference evidence="3" key="1">
    <citation type="journal article" date="2004" name="Nature">
        <title>Genome duplication in the teleost fish Tetraodon nigroviridis reveals the early vertebrate proto-karyotype.</title>
        <authorList>
            <person name="Jaillon O."/>
            <person name="Aury J.-M."/>
            <person name="Brunet F."/>
            <person name="Petit J.-L."/>
            <person name="Stange-Thomann N."/>
            <person name="Mauceli E."/>
            <person name="Bouneau L."/>
            <person name="Fischer C."/>
            <person name="Ozouf-Costaz C."/>
            <person name="Bernot A."/>
            <person name="Nicaud S."/>
            <person name="Jaffe D."/>
            <person name="Fisher S."/>
            <person name="Lutfalla G."/>
            <person name="Dossat C."/>
            <person name="Segurens B."/>
            <person name="Dasilva C."/>
            <person name="Salanoubat M."/>
            <person name="Levy M."/>
            <person name="Boudet N."/>
            <person name="Castellano S."/>
            <person name="Anthouard V."/>
            <person name="Jubin C."/>
            <person name="Castelli V."/>
            <person name="Katinka M."/>
            <person name="Vacherie B."/>
            <person name="Biemont C."/>
            <person name="Skalli Z."/>
            <person name="Cattolico L."/>
            <person name="Poulain J."/>
            <person name="De Berardinis V."/>
            <person name="Cruaud C."/>
            <person name="Duprat S."/>
            <person name="Brottier P."/>
            <person name="Coutanceau J.-P."/>
            <person name="Gouzy J."/>
            <person name="Parra G."/>
            <person name="Lardier G."/>
            <person name="Chapple C."/>
            <person name="McKernan K.J."/>
            <person name="McEwan P."/>
            <person name="Bosak S."/>
            <person name="Kellis M."/>
            <person name="Volff J.-N."/>
            <person name="Guigo R."/>
            <person name="Zody M.C."/>
            <person name="Mesirov J."/>
            <person name="Lindblad-Toh K."/>
            <person name="Birren B."/>
            <person name="Nusbaum C."/>
            <person name="Kahn D."/>
            <person name="Robinson-Rechavi M."/>
            <person name="Laudet V."/>
            <person name="Schachter V."/>
            <person name="Quetier F."/>
            <person name="Saurin W."/>
            <person name="Scarpelli C."/>
            <person name="Wincker P."/>
            <person name="Lander E.S."/>
            <person name="Weissenbach J."/>
            <person name="Roest Crollius H."/>
        </authorList>
    </citation>
    <scope>NUCLEOTIDE SEQUENCE [LARGE SCALE GENOMIC DNA]</scope>
</reference>
<dbReference type="InterPro" id="IPR050408">
    <property type="entry name" value="HGPRT"/>
</dbReference>
<dbReference type="GO" id="GO:0004422">
    <property type="term" value="F:hypoxanthine phosphoribosyltransferase activity"/>
    <property type="evidence" value="ECO:0007669"/>
    <property type="project" value="TreeGrafter"/>
</dbReference>
<dbReference type="GO" id="GO:0005829">
    <property type="term" value="C:cytosol"/>
    <property type="evidence" value="ECO:0007669"/>
    <property type="project" value="TreeGrafter"/>
</dbReference>
<keyword evidence="1" id="KW-0472">Membrane</keyword>
<sequence length="268" mass="30440">IPDDEKGHDLNLFCIPKHYENDLEKVIIPHGLIMDRTERLARDIVQDMGGHHIVALCVLKGGYKFFADLLDYIKALNQNSDKSVPLTVDFIRVKSYCNDKSSSVKIIGGDELSNLSGKNVLIVEVRASSITHQNARCFLLFSGFCCFLSLIASFFLRYKKDIVETGRTMQALLSMLSNCNPKMVKVVSLLVKRTPRSSGYRPDYIGFEVPDAFLVGYALDYNEYFRDLSVSELFTSEDGNPEISFVYRVYMATAITTGDRYYQNYIRV</sequence>
<comment type="caution">
    <text evidence="3">The sequence shown here is derived from an EMBL/GenBank/DDBJ whole genome shotgun (WGS) entry which is preliminary data.</text>
</comment>
<feature type="non-terminal residue" evidence="3">
    <location>
        <position position="268"/>
    </location>
</feature>
<dbReference type="OrthoDB" id="9449045at2759"/>
<dbReference type="CDD" id="cd06223">
    <property type="entry name" value="PRTases_typeI"/>
    <property type="match status" value="1"/>
</dbReference>
<dbReference type="GO" id="GO:0006178">
    <property type="term" value="P:guanine salvage"/>
    <property type="evidence" value="ECO:0007669"/>
    <property type="project" value="TreeGrafter"/>
</dbReference>
<proteinExistence type="predicted"/>
<dbReference type="InterPro" id="IPR000836">
    <property type="entry name" value="PRTase_dom"/>
</dbReference>
<dbReference type="KEGG" id="tng:GSTEN00022748G001"/>
<dbReference type="GO" id="GO:0046100">
    <property type="term" value="P:hypoxanthine metabolic process"/>
    <property type="evidence" value="ECO:0007669"/>
    <property type="project" value="TreeGrafter"/>
</dbReference>
<feature type="transmembrane region" description="Helical" evidence="1">
    <location>
        <begin position="138"/>
        <end position="158"/>
    </location>
</feature>
<dbReference type="GO" id="GO:0000287">
    <property type="term" value="F:magnesium ion binding"/>
    <property type="evidence" value="ECO:0007669"/>
    <property type="project" value="TreeGrafter"/>
</dbReference>
<dbReference type="Pfam" id="PF00156">
    <property type="entry name" value="Pribosyltran"/>
    <property type="match status" value="2"/>
</dbReference>
<feature type="domain" description="Phosphoribosyltransferase" evidence="2">
    <location>
        <begin position="161"/>
        <end position="221"/>
    </location>
</feature>
<name>Q4S7K4_TETNG</name>
<accession>Q4S7K4</accession>
<dbReference type="SUPFAM" id="SSF53271">
    <property type="entry name" value="PRTase-like"/>
    <property type="match status" value="2"/>
</dbReference>
<evidence type="ECO:0000256" key="1">
    <source>
        <dbReference type="SAM" id="Phobius"/>
    </source>
</evidence>
<dbReference type="AlphaFoldDB" id="Q4S7K4"/>
<evidence type="ECO:0000313" key="3">
    <source>
        <dbReference type="EMBL" id="CAG03378.1"/>
    </source>
</evidence>
<keyword evidence="1" id="KW-1133">Transmembrane helix</keyword>
<evidence type="ECO:0000259" key="2">
    <source>
        <dbReference type="Pfam" id="PF00156"/>
    </source>
</evidence>
<dbReference type="InterPro" id="IPR029057">
    <property type="entry name" value="PRTase-like"/>
</dbReference>
<dbReference type="PANTHER" id="PTHR43340:SF7">
    <property type="entry name" value="HYPOXANTHINE PHOSPHORIBOSYLTRANSFERASE"/>
    <property type="match status" value="1"/>
</dbReference>
<keyword evidence="1" id="KW-0812">Transmembrane</keyword>
<dbReference type="GO" id="GO:0032263">
    <property type="term" value="P:GMP salvage"/>
    <property type="evidence" value="ECO:0007669"/>
    <property type="project" value="TreeGrafter"/>
</dbReference>
<feature type="domain" description="Phosphoribosyltransferase" evidence="2">
    <location>
        <begin position="32"/>
        <end position="124"/>
    </location>
</feature>
<protein>
    <submittedName>
        <fullName evidence="3">(spotted green pufferfish) hypothetical protein</fullName>
    </submittedName>
</protein>
<gene>
    <name evidence="3" type="ORF">GSTENG00022748001</name>
</gene>
<dbReference type="EMBL" id="CAAE01014715">
    <property type="protein sequence ID" value="CAG03378.1"/>
    <property type="molecule type" value="Genomic_DNA"/>
</dbReference>
<dbReference type="PANTHER" id="PTHR43340">
    <property type="entry name" value="HYPOXANTHINE-GUANINE PHOSPHORIBOSYLTRANSFERASE"/>
    <property type="match status" value="1"/>
</dbReference>
<dbReference type="GO" id="GO:0032264">
    <property type="term" value="P:IMP salvage"/>
    <property type="evidence" value="ECO:0007669"/>
    <property type="project" value="TreeGrafter"/>
</dbReference>